<gene>
    <name evidence="2" type="ORF">BDD14_3604</name>
</gene>
<organism evidence="2 3">
    <name type="scientific">Edaphobacter modestus</name>
    <dbReference type="NCBI Taxonomy" id="388466"/>
    <lineage>
        <taxon>Bacteria</taxon>
        <taxon>Pseudomonadati</taxon>
        <taxon>Acidobacteriota</taxon>
        <taxon>Terriglobia</taxon>
        <taxon>Terriglobales</taxon>
        <taxon>Acidobacteriaceae</taxon>
        <taxon>Edaphobacter</taxon>
    </lineage>
</organism>
<comment type="caution">
    <text evidence="2">The sequence shown here is derived from an EMBL/GenBank/DDBJ whole genome shotgun (WGS) entry which is preliminary data.</text>
</comment>
<feature type="region of interest" description="Disordered" evidence="1">
    <location>
        <begin position="38"/>
        <end position="77"/>
    </location>
</feature>
<dbReference type="AlphaFoldDB" id="A0A4Q7YWJ2"/>
<reference evidence="2 3" key="1">
    <citation type="submission" date="2019-02" db="EMBL/GenBank/DDBJ databases">
        <title>Genomic Encyclopedia of Archaeal and Bacterial Type Strains, Phase II (KMG-II): from individual species to whole genera.</title>
        <authorList>
            <person name="Goeker M."/>
        </authorList>
    </citation>
    <scope>NUCLEOTIDE SEQUENCE [LARGE SCALE GENOMIC DNA]</scope>
    <source>
        <strain evidence="2 3">DSM 18101</strain>
    </source>
</reference>
<dbReference type="EMBL" id="SHKW01000001">
    <property type="protein sequence ID" value="RZU42058.1"/>
    <property type="molecule type" value="Genomic_DNA"/>
</dbReference>
<dbReference type="Proteomes" id="UP000292958">
    <property type="component" value="Unassembled WGS sequence"/>
</dbReference>
<evidence type="ECO:0000313" key="2">
    <source>
        <dbReference type="EMBL" id="RZU42058.1"/>
    </source>
</evidence>
<name>A0A4Q7YWJ2_9BACT</name>
<keyword evidence="3" id="KW-1185">Reference proteome</keyword>
<proteinExistence type="predicted"/>
<protein>
    <submittedName>
        <fullName evidence="2">Uncharacterized protein</fullName>
    </submittedName>
</protein>
<sequence length="157" mass="17114">MVVRRVVAVLLVLLSLPLTGFSVERKWETGILVSLERKDDPGNVAQPPRSYTESDGNPERDGSPTDAPAGRSSPRSSWMYYTISSGTKLYLVRIPASVPSVNKPKADVGAKVEYAIDGTEFYFRNPDGSEVRAELLKTTAKVPQSPPPPPSGKHEHP</sequence>
<evidence type="ECO:0000313" key="3">
    <source>
        <dbReference type="Proteomes" id="UP000292958"/>
    </source>
</evidence>
<evidence type="ECO:0000256" key="1">
    <source>
        <dbReference type="SAM" id="MobiDB-lite"/>
    </source>
</evidence>
<accession>A0A4Q7YWJ2</accession>